<feature type="transmembrane region" description="Helical" evidence="10">
    <location>
        <begin position="171"/>
        <end position="195"/>
    </location>
</feature>
<evidence type="ECO:0000256" key="9">
    <source>
        <dbReference type="ARBA" id="ARBA00023303"/>
    </source>
</evidence>
<dbReference type="InterPro" id="IPR005821">
    <property type="entry name" value="Ion_trans_dom"/>
</dbReference>
<feature type="non-terminal residue" evidence="12">
    <location>
        <position position="648"/>
    </location>
</feature>
<proteinExistence type="predicted"/>
<dbReference type="EMBL" id="CAXAMM010000672">
    <property type="protein sequence ID" value="CAK8988436.1"/>
    <property type="molecule type" value="Genomic_DNA"/>
</dbReference>
<keyword evidence="2" id="KW-0813">Transport</keyword>
<keyword evidence="6 10" id="KW-1133">Transmembrane helix</keyword>
<evidence type="ECO:0000256" key="4">
    <source>
        <dbReference type="ARBA" id="ARBA00022737"/>
    </source>
</evidence>
<protein>
    <submittedName>
        <fullName evidence="12">COMM domain-containing protein 4</fullName>
    </submittedName>
</protein>
<evidence type="ECO:0000259" key="11">
    <source>
        <dbReference type="Pfam" id="PF00520"/>
    </source>
</evidence>
<evidence type="ECO:0000313" key="13">
    <source>
        <dbReference type="Proteomes" id="UP001642464"/>
    </source>
</evidence>
<evidence type="ECO:0000256" key="6">
    <source>
        <dbReference type="ARBA" id="ARBA00022989"/>
    </source>
</evidence>
<evidence type="ECO:0000256" key="10">
    <source>
        <dbReference type="SAM" id="Phobius"/>
    </source>
</evidence>
<evidence type="ECO:0000256" key="1">
    <source>
        <dbReference type="ARBA" id="ARBA00004141"/>
    </source>
</evidence>
<reference evidence="12 13" key="1">
    <citation type="submission" date="2024-02" db="EMBL/GenBank/DDBJ databases">
        <authorList>
            <person name="Chen Y."/>
            <person name="Shah S."/>
            <person name="Dougan E. K."/>
            <person name="Thang M."/>
            <person name="Chan C."/>
        </authorList>
    </citation>
    <scope>NUCLEOTIDE SEQUENCE [LARGE SCALE GENOMIC DNA]</scope>
</reference>
<dbReference type="Pfam" id="PF00520">
    <property type="entry name" value="Ion_trans"/>
    <property type="match status" value="1"/>
</dbReference>
<evidence type="ECO:0000256" key="8">
    <source>
        <dbReference type="ARBA" id="ARBA00023136"/>
    </source>
</evidence>
<feature type="transmembrane region" description="Helical" evidence="10">
    <location>
        <begin position="386"/>
        <end position="405"/>
    </location>
</feature>
<accession>A0ABP0HDX7</accession>
<feature type="transmembrane region" description="Helical" evidence="10">
    <location>
        <begin position="75"/>
        <end position="94"/>
    </location>
</feature>
<dbReference type="PANTHER" id="PTHR46988:SF2">
    <property type="entry name" value="TWO PORE CALCIUM CHANNEL PROTEIN 1"/>
    <property type="match status" value="1"/>
</dbReference>
<keyword evidence="4" id="KW-0677">Repeat</keyword>
<evidence type="ECO:0000256" key="5">
    <source>
        <dbReference type="ARBA" id="ARBA00022837"/>
    </source>
</evidence>
<feature type="transmembrane region" description="Helical" evidence="10">
    <location>
        <begin position="605"/>
        <end position="624"/>
    </location>
</feature>
<evidence type="ECO:0000256" key="2">
    <source>
        <dbReference type="ARBA" id="ARBA00022448"/>
    </source>
</evidence>
<keyword evidence="7" id="KW-0406">Ion transport</keyword>
<feature type="transmembrane region" description="Helical" evidence="10">
    <location>
        <begin position="106"/>
        <end position="126"/>
    </location>
</feature>
<dbReference type="PANTHER" id="PTHR46988">
    <property type="entry name" value="TWO PORE CALCIUM CHANNEL PROTEIN 1"/>
    <property type="match status" value="1"/>
</dbReference>
<gene>
    <name evidence="12" type="ORF">SCF082_LOCUS1394</name>
</gene>
<keyword evidence="3 10" id="KW-0812">Transmembrane</keyword>
<evidence type="ECO:0000313" key="12">
    <source>
        <dbReference type="EMBL" id="CAK8988436.1"/>
    </source>
</evidence>
<feature type="domain" description="Ion transport" evidence="11">
    <location>
        <begin position="392"/>
        <end position="634"/>
    </location>
</feature>
<organism evidence="12 13">
    <name type="scientific">Durusdinium trenchii</name>
    <dbReference type="NCBI Taxonomy" id="1381693"/>
    <lineage>
        <taxon>Eukaryota</taxon>
        <taxon>Sar</taxon>
        <taxon>Alveolata</taxon>
        <taxon>Dinophyceae</taxon>
        <taxon>Suessiales</taxon>
        <taxon>Symbiodiniaceae</taxon>
        <taxon>Durusdinium</taxon>
    </lineage>
</organism>
<keyword evidence="8 10" id="KW-0472">Membrane</keyword>
<sequence length="648" mass="72275">MQEAAQLVVDAREGRSEAFLPSKWRLRSWLLWAPVRLLLQVAATLNLVLAVEDGLFQCTPNAAYAQDCVLRDDPVLVKFIEALLLLVLASAWAADASCRASKRDPWVAFVGLSLMLSWMSVTVHLLSGTNSSTEDDNSVQLVDIAWAVRASMRPIPFLHLFPSVRRKYFDLFLLVPQVMGVFCVALMFIAIFALFARILVLDPTVAGNDYRVQGNGFSSIFSSIKTTFWWATGNNGPEPGDQQGSPGFKAGSFWAFFWAFFTSLETFYMLQIVTAVVCDNYSEMISLERARQANCLKEKAQAIFDLLVAQESSPDGDMVPSARIQELGRAARPFFWRDLRLQRAEHDIDSVEAMMSQLMEEDTLPVIKRPRDKPSVLRRILESNRAILFFRVLCLVNLVLILSVAEDHLQSQSTTHVLGHSFANYMSLLIVVLFLADILCALAIGLRAGADILRSPAILRWSLTASVLVLMVALMWGDIHGLSLFYQFHAMLLLQLVDAAQFFSEVRSIYETMAVVAPQIFNLLLACICTMYSWSVFGVVIHKGNFTLANEALAAVPGGVLYTMNFNTVENGIYTLFMSVYGNNIQQFTAAFVVTGGNLGLAHFMLYYIFGMVISGNVVISVLIDTHQQVTKARRARTRLNMGELDKT</sequence>
<evidence type="ECO:0000256" key="7">
    <source>
        <dbReference type="ARBA" id="ARBA00023065"/>
    </source>
</evidence>
<feature type="transmembrane region" description="Helical" evidence="10">
    <location>
        <begin position="515"/>
        <end position="534"/>
    </location>
</feature>
<keyword evidence="9" id="KW-0407">Ion channel</keyword>
<comment type="caution">
    <text evidence="12">The sequence shown here is derived from an EMBL/GenBank/DDBJ whole genome shotgun (WGS) entry which is preliminary data.</text>
</comment>
<feature type="transmembrane region" description="Helical" evidence="10">
    <location>
        <begin position="458"/>
        <end position="477"/>
    </location>
</feature>
<evidence type="ECO:0000256" key="3">
    <source>
        <dbReference type="ARBA" id="ARBA00022692"/>
    </source>
</evidence>
<keyword evidence="13" id="KW-1185">Reference proteome</keyword>
<name>A0ABP0HDX7_9DINO</name>
<dbReference type="InterPro" id="IPR044581">
    <property type="entry name" value="TPC1_plant"/>
</dbReference>
<keyword evidence="5" id="KW-0106">Calcium</keyword>
<comment type="subcellular location">
    <subcellularLocation>
        <location evidence="1">Membrane</location>
        <topology evidence="1">Multi-pass membrane protein</topology>
    </subcellularLocation>
</comment>
<feature type="transmembrane region" description="Helical" evidence="10">
    <location>
        <begin position="425"/>
        <end position="446"/>
    </location>
</feature>
<feature type="transmembrane region" description="Helical" evidence="10">
    <location>
        <begin position="255"/>
        <end position="278"/>
    </location>
</feature>
<dbReference type="Gene3D" id="1.10.287.70">
    <property type="match status" value="2"/>
</dbReference>
<dbReference type="Proteomes" id="UP001642464">
    <property type="component" value="Unassembled WGS sequence"/>
</dbReference>